<protein>
    <recommendedName>
        <fullName evidence="9">Ribokinase</fullName>
        <shortName evidence="9">RK</shortName>
        <ecNumber evidence="9">2.7.1.15</ecNumber>
    </recommendedName>
</protein>
<evidence type="ECO:0000256" key="9">
    <source>
        <dbReference type="HAMAP-Rule" id="MF_01987"/>
    </source>
</evidence>
<keyword evidence="5 9" id="KW-0067">ATP-binding</keyword>
<comment type="cofactor">
    <cofactor evidence="9">
        <name>Mg(2+)</name>
        <dbReference type="ChEBI" id="CHEBI:18420"/>
    </cofactor>
    <text evidence="9">Requires a divalent cation, most likely magnesium in vivo, as an electrophilic catalyst to aid phosphoryl group transfer. It is the chelate of the metal and the nucleotide that is the actual substrate.</text>
</comment>
<keyword evidence="2 9" id="KW-0479">Metal-binding</keyword>
<comment type="catalytic activity">
    <reaction evidence="9">
        <text>D-ribose + ATP = D-ribose 5-phosphate + ADP + H(+)</text>
        <dbReference type="Rhea" id="RHEA:13697"/>
        <dbReference type="ChEBI" id="CHEBI:15378"/>
        <dbReference type="ChEBI" id="CHEBI:30616"/>
        <dbReference type="ChEBI" id="CHEBI:47013"/>
        <dbReference type="ChEBI" id="CHEBI:78346"/>
        <dbReference type="ChEBI" id="CHEBI:456216"/>
        <dbReference type="EC" id="2.7.1.15"/>
    </reaction>
</comment>
<feature type="binding site" evidence="9">
    <location>
        <position position="277"/>
    </location>
    <ligand>
        <name>K(+)</name>
        <dbReference type="ChEBI" id="CHEBI:29103"/>
    </ligand>
</feature>
<dbReference type="CDD" id="cd01174">
    <property type="entry name" value="ribokinase"/>
    <property type="match status" value="1"/>
</dbReference>
<dbReference type="InterPro" id="IPR011877">
    <property type="entry name" value="Ribokinase"/>
</dbReference>
<feature type="active site" description="Proton acceptor" evidence="9">
    <location>
        <position position="244"/>
    </location>
</feature>
<comment type="function">
    <text evidence="9">Catalyzes the phosphorylation of ribose at O-5 in a reaction requiring ATP and magnesium. The resulting D-ribose-5-phosphate can then be used either for sythesis of nucleotides, histidine, and tryptophan, or as a component of the pentose phosphate pathway.</text>
</comment>
<keyword evidence="3 9" id="KW-0547">Nucleotide-binding</keyword>
<evidence type="ECO:0000313" key="11">
    <source>
        <dbReference type="EMBL" id="SDL00439.1"/>
    </source>
</evidence>
<feature type="binding site" evidence="9">
    <location>
        <position position="274"/>
    </location>
    <ligand>
        <name>K(+)</name>
        <dbReference type="ChEBI" id="CHEBI:29103"/>
    </ligand>
</feature>
<evidence type="ECO:0000256" key="4">
    <source>
        <dbReference type="ARBA" id="ARBA00022777"/>
    </source>
</evidence>
<comment type="pathway">
    <text evidence="9">Carbohydrate metabolism; D-ribose degradation; D-ribose 5-phosphate from beta-D-ribopyranose: step 2/2.</text>
</comment>
<feature type="binding site" evidence="9">
    <location>
        <begin position="212"/>
        <end position="217"/>
    </location>
    <ligand>
        <name>ATP</name>
        <dbReference type="ChEBI" id="CHEBI:30616"/>
    </ligand>
</feature>
<evidence type="ECO:0000313" key="12">
    <source>
        <dbReference type="Proteomes" id="UP000198718"/>
    </source>
</evidence>
<dbReference type="InterPro" id="IPR002139">
    <property type="entry name" value="Ribo/fructo_kinase"/>
</dbReference>
<dbReference type="InterPro" id="IPR029056">
    <property type="entry name" value="Ribokinase-like"/>
</dbReference>
<dbReference type="PRINTS" id="PR00990">
    <property type="entry name" value="RIBOKINASE"/>
</dbReference>
<dbReference type="PANTHER" id="PTHR10584">
    <property type="entry name" value="SUGAR KINASE"/>
    <property type="match status" value="1"/>
</dbReference>
<dbReference type="GO" id="GO:0046872">
    <property type="term" value="F:metal ion binding"/>
    <property type="evidence" value="ECO:0007669"/>
    <property type="project" value="UniProtKB-KW"/>
</dbReference>
<name>A0A1G9GIB8_9FIRM</name>
<evidence type="ECO:0000256" key="5">
    <source>
        <dbReference type="ARBA" id="ARBA00022840"/>
    </source>
</evidence>
<dbReference type="EMBL" id="FNFP01000006">
    <property type="protein sequence ID" value="SDL00439.1"/>
    <property type="molecule type" value="Genomic_DNA"/>
</dbReference>
<proteinExistence type="inferred from homology"/>
<comment type="activity regulation">
    <text evidence="9">Activated by a monovalent cation that binds near, but not in, the active site. The most likely occupant of the site in vivo is potassium. Ion binding induces a conformational change that may alter substrate affinity.</text>
</comment>
<feature type="binding site" evidence="9">
    <location>
        <position position="180"/>
    </location>
    <ligand>
        <name>ATP</name>
        <dbReference type="ChEBI" id="CHEBI:30616"/>
    </ligand>
</feature>
<dbReference type="GO" id="GO:0019303">
    <property type="term" value="P:D-ribose catabolic process"/>
    <property type="evidence" value="ECO:0007669"/>
    <property type="project" value="UniProtKB-UniRule"/>
</dbReference>
<dbReference type="GO" id="GO:0005524">
    <property type="term" value="F:ATP binding"/>
    <property type="evidence" value="ECO:0007669"/>
    <property type="project" value="UniProtKB-UniRule"/>
</dbReference>
<keyword evidence="12" id="KW-1185">Reference proteome</keyword>
<keyword evidence="8 9" id="KW-0119">Carbohydrate metabolism</keyword>
<evidence type="ECO:0000256" key="7">
    <source>
        <dbReference type="ARBA" id="ARBA00022958"/>
    </source>
</evidence>
<feature type="binding site" evidence="9">
    <location>
        <begin position="10"/>
        <end position="12"/>
    </location>
    <ligand>
        <name>substrate</name>
    </ligand>
</feature>
<feature type="binding site" evidence="9">
    <location>
        <position position="279"/>
    </location>
    <ligand>
        <name>K(+)</name>
        <dbReference type="ChEBI" id="CHEBI:29103"/>
    </ligand>
</feature>
<dbReference type="EC" id="2.7.1.15" evidence="9"/>
<evidence type="ECO:0000256" key="6">
    <source>
        <dbReference type="ARBA" id="ARBA00022842"/>
    </source>
</evidence>
<organism evidence="11 12">
    <name type="scientific">Natronincola ferrireducens</name>
    <dbReference type="NCBI Taxonomy" id="393762"/>
    <lineage>
        <taxon>Bacteria</taxon>
        <taxon>Bacillati</taxon>
        <taxon>Bacillota</taxon>
        <taxon>Clostridia</taxon>
        <taxon>Peptostreptococcales</taxon>
        <taxon>Natronincolaceae</taxon>
        <taxon>Natronincola</taxon>
    </lineage>
</organism>
<accession>A0A1G9GIB8</accession>
<evidence type="ECO:0000256" key="3">
    <source>
        <dbReference type="ARBA" id="ARBA00022741"/>
    </source>
</evidence>
<dbReference type="HAMAP" id="MF_01987">
    <property type="entry name" value="Ribokinase"/>
    <property type="match status" value="1"/>
</dbReference>
<dbReference type="AlphaFoldDB" id="A0A1G9GIB8"/>
<evidence type="ECO:0000256" key="1">
    <source>
        <dbReference type="ARBA" id="ARBA00022679"/>
    </source>
</evidence>
<gene>
    <name evidence="9" type="primary">rbsK</name>
    <name evidence="11" type="ORF">SAMN05660472_02433</name>
</gene>
<keyword evidence="6 9" id="KW-0460">Magnesium</keyword>
<feature type="binding site" evidence="9">
    <location>
        <begin position="38"/>
        <end position="42"/>
    </location>
    <ligand>
        <name>substrate</name>
    </ligand>
</feature>
<feature type="binding site" evidence="9">
    <location>
        <position position="137"/>
    </location>
    <ligand>
        <name>substrate</name>
    </ligand>
</feature>
<dbReference type="GO" id="GO:0004747">
    <property type="term" value="F:ribokinase activity"/>
    <property type="evidence" value="ECO:0007669"/>
    <property type="project" value="UniProtKB-UniRule"/>
</dbReference>
<dbReference type="OrthoDB" id="9775849at2"/>
<feature type="binding site" evidence="9">
    <location>
        <position position="283"/>
    </location>
    <ligand>
        <name>K(+)</name>
        <dbReference type="ChEBI" id="CHEBI:29103"/>
    </ligand>
</feature>
<dbReference type="Proteomes" id="UP000198718">
    <property type="component" value="Unassembled WGS sequence"/>
</dbReference>
<comment type="subunit">
    <text evidence="9">Homodimer.</text>
</comment>
<comment type="caution">
    <text evidence="9">Lacks conserved residue(s) required for the propagation of feature annotation.</text>
</comment>
<dbReference type="UniPathway" id="UPA00916">
    <property type="reaction ID" value="UER00889"/>
</dbReference>
<dbReference type="PANTHER" id="PTHR10584:SF166">
    <property type="entry name" value="RIBOKINASE"/>
    <property type="match status" value="1"/>
</dbReference>
<feature type="binding site" evidence="9">
    <location>
        <position position="238"/>
    </location>
    <ligand>
        <name>K(+)</name>
        <dbReference type="ChEBI" id="CHEBI:29103"/>
    </ligand>
</feature>
<evidence type="ECO:0000259" key="10">
    <source>
        <dbReference type="Pfam" id="PF00294"/>
    </source>
</evidence>
<sequence>MGILSFGSLNVDETYHVEAIALPGQTIPSKRMSISSGGKGFNQSIAAAKAGAKVYHAGAIGKKDADIIRGILEDNNVNTTYISTNHEHSGRALIQCDKNGENCIVLYGGANHEIDKEYIDRVMAKFEKKHTVLLQNEISNTDYIMIKAKEKGMQICFNPSPISEALYSYPMELIDILILNELEGRDITKEFNKDKILDVLLKKYPSMKIVLTLGENGCIYADKDQRIPQSAYKVVTIDTTAAGDTFIGYYISTIMSGYDTRKALKIATAASALAVTKEGAAKSIPTMKEVKDFMMKFKDYTL</sequence>
<comment type="similarity">
    <text evidence="9">Belongs to the carbohydrate kinase PfkB family. Ribokinase subfamily.</text>
</comment>
<dbReference type="Pfam" id="PF00294">
    <property type="entry name" value="PfkB"/>
    <property type="match status" value="1"/>
</dbReference>
<keyword evidence="1 9" id="KW-0808">Transferase</keyword>
<feature type="binding site" evidence="9">
    <location>
        <begin position="243"/>
        <end position="244"/>
    </location>
    <ligand>
        <name>ATP</name>
        <dbReference type="ChEBI" id="CHEBI:30616"/>
    </ligand>
</feature>
<keyword evidence="4 9" id="KW-0418">Kinase</keyword>
<dbReference type="RefSeq" id="WP_090553963.1">
    <property type="nucleotide sequence ID" value="NZ_FNFP01000006.1"/>
</dbReference>
<feature type="binding site" evidence="9">
    <location>
        <position position="244"/>
    </location>
    <ligand>
        <name>substrate</name>
    </ligand>
</feature>
<evidence type="ECO:0000256" key="2">
    <source>
        <dbReference type="ARBA" id="ARBA00022723"/>
    </source>
</evidence>
<keyword evidence="9" id="KW-0963">Cytoplasm</keyword>
<dbReference type="Gene3D" id="3.40.1190.20">
    <property type="match status" value="1"/>
</dbReference>
<reference evidence="11 12" key="1">
    <citation type="submission" date="2016-10" db="EMBL/GenBank/DDBJ databases">
        <authorList>
            <person name="de Groot N.N."/>
        </authorList>
    </citation>
    <scope>NUCLEOTIDE SEQUENCE [LARGE SCALE GENOMIC DNA]</scope>
    <source>
        <strain evidence="11 12">DSM 18346</strain>
    </source>
</reference>
<dbReference type="STRING" id="393762.SAMN05660472_02433"/>
<dbReference type="InterPro" id="IPR011611">
    <property type="entry name" value="PfkB_dom"/>
</dbReference>
<feature type="binding site" evidence="9">
    <location>
        <position position="240"/>
    </location>
    <ligand>
        <name>K(+)</name>
        <dbReference type="ChEBI" id="CHEBI:29103"/>
    </ligand>
</feature>
<dbReference type="SUPFAM" id="SSF53613">
    <property type="entry name" value="Ribokinase-like"/>
    <property type="match status" value="1"/>
</dbReference>
<evidence type="ECO:0000256" key="8">
    <source>
        <dbReference type="ARBA" id="ARBA00023277"/>
    </source>
</evidence>
<feature type="domain" description="Carbohydrate kinase PfkB" evidence="10">
    <location>
        <begin position="3"/>
        <end position="286"/>
    </location>
</feature>
<keyword evidence="7 9" id="KW-0630">Potassium</keyword>
<comment type="subcellular location">
    <subcellularLocation>
        <location evidence="9">Cytoplasm</location>
    </subcellularLocation>
</comment>
<dbReference type="GO" id="GO:0005737">
    <property type="term" value="C:cytoplasm"/>
    <property type="evidence" value="ECO:0007669"/>
    <property type="project" value="UniProtKB-SubCell"/>
</dbReference>